<evidence type="ECO:0000313" key="2">
    <source>
        <dbReference type="Proteomes" id="UP001652740"/>
    </source>
</evidence>
<keyword evidence="1" id="KW-0472">Membrane</keyword>
<sequence length="181" mass="18453">MTGRLQSPLSVDESMKSESGVLRDYYSDTDYLVSPSGVLKIASVVVSVTAAALFLGGGSCGAAPGLAASAPSVALAAAAAAALLCAGAALRVPLLAPQLWLYTDIIVSTVMGVLLLVSAILSMTLCDLARPLDYVHGPLSVGSACMVVGSAALTYGAVSRRLRRLQPAVEPPRPVLVEQDV</sequence>
<keyword evidence="1" id="KW-0812">Transmembrane</keyword>
<evidence type="ECO:0000313" key="3">
    <source>
        <dbReference type="RefSeq" id="XP_031765790.1"/>
    </source>
</evidence>
<reference evidence="3" key="1">
    <citation type="submission" date="2025-08" db="UniProtKB">
        <authorList>
            <consortium name="RefSeq"/>
        </authorList>
    </citation>
    <scope>IDENTIFICATION</scope>
    <source>
        <tissue evidence="3">Whole larvae</tissue>
    </source>
</reference>
<organism evidence="2 3">
    <name type="scientific">Galleria mellonella</name>
    <name type="common">Greater wax moth</name>
    <dbReference type="NCBI Taxonomy" id="7137"/>
    <lineage>
        <taxon>Eukaryota</taxon>
        <taxon>Metazoa</taxon>
        <taxon>Ecdysozoa</taxon>
        <taxon>Arthropoda</taxon>
        <taxon>Hexapoda</taxon>
        <taxon>Insecta</taxon>
        <taxon>Pterygota</taxon>
        <taxon>Neoptera</taxon>
        <taxon>Endopterygota</taxon>
        <taxon>Lepidoptera</taxon>
        <taxon>Glossata</taxon>
        <taxon>Ditrysia</taxon>
        <taxon>Pyraloidea</taxon>
        <taxon>Pyralidae</taxon>
        <taxon>Galleriinae</taxon>
        <taxon>Galleria</taxon>
    </lineage>
</organism>
<keyword evidence="2" id="KW-1185">Reference proteome</keyword>
<name>A0A6J3C1W2_GALME</name>
<dbReference type="RefSeq" id="XP_031765790.1">
    <property type="nucleotide sequence ID" value="XM_031909930.2"/>
</dbReference>
<feature type="transmembrane region" description="Helical" evidence="1">
    <location>
        <begin position="99"/>
        <end position="121"/>
    </location>
</feature>
<dbReference type="Proteomes" id="UP001652740">
    <property type="component" value="Unplaced"/>
</dbReference>
<dbReference type="OrthoDB" id="7488784at2759"/>
<feature type="transmembrane region" description="Helical" evidence="1">
    <location>
        <begin position="41"/>
        <end position="67"/>
    </location>
</feature>
<feature type="transmembrane region" description="Helical" evidence="1">
    <location>
        <begin position="73"/>
        <end position="92"/>
    </location>
</feature>
<evidence type="ECO:0000256" key="1">
    <source>
        <dbReference type="SAM" id="Phobius"/>
    </source>
</evidence>
<proteinExistence type="predicted"/>
<accession>A0A6J3C1W2</accession>
<dbReference type="GeneID" id="113521890"/>
<dbReference type="AlphaFoldDB" id="A0A6J3C1W2"/>
<keyword evidence="1" id="KW-1133">Transmembrane helix</keyword>
<dbReference type="InParanoid" id="A0A6J3C1W2"/>
<gene>
    <name evidence="3" type="primary">LOC113521890</name>
</gene>
<dbReference type="KEGG" id="gmw:113521890"/>
<feature type="transmembrane region" description="Helical" evidence="1">
    <location>
        <begin position="141"/>
        <end position="158"/>
    </location>
</feature>
<protein>
    <submittedName>
        <fullName evidence="3">Uncharacterized protein LOC113521890</fullName>
    </submittedName>
</protein>